<dbReference type="GO" id="GO:0009251">
    <property type="term" value="P:glucan catabolic process"/>
    <property type="evidence" value="ECO:0007669"/>
    <property type="project" value="TreeGrafter"/>
</dbReference>
<evidence type="ECO:0000313" key="4">
    <source>
        <dbReference type="EMBL" id="KRL14730.1"/>
    </source>
</evidence>
<dbReference type="Gene3D" id="2.60.40.10">
    <property type="entry name" value="Immunoglobulins"/>
    <property type="match status" value="1"/>
</dbReference>
<dbReference type="SUPFAM" id="SSF51445">
    <property type="entry name" value="(Trans)glycosidases"/>
    <property type="match status" value="1"/>
</dbReference>
<gene>
    <name evidence="4" type="ORF">FD09_GL000389</name>
</gene>
<reference evidence="4 5" key="1">
    <citation type="journal article" date="2015" name="Genome Announc.">
        <title>Expanding the biotechnology potential of lactobacilli through comparative genomics of 213 strains and associated genera.</title>
        <authorList>
            <person name="Sun Z."/>
            <person name="Harris H.M."/>
            <person name="McCann A."/>
            <person name="Guo C."/>
            <person name="Argimon S."/>
            <person name="Zhang W."/>
            <person name="Yang X."/>
            <person name="Jeffery I.B."/>
            <person name="Cooney J.C."/>
            <person name="Kagawa T.F."/>
            <person name="Liu W."/>
            <person name="Song Y."/>
            <person name="Salvetti E."/>
            <person name="Wrobel A."/>
            <person name="Rasinkangas P."/>
            <person name="Parkhill J."/>
            <person name="Rea M.C."/>
            <person name="O'Sullivan O."/>
            <person name="Ritari J."/>
            <person name="Douillard F.P."/>
            <person name="Paul Ross R."/>
            <person name="Yang R."/>
            <person name="Briner A.E."/>
            <person name="Felis G.E."/>
            <person name="de Vos W.M."/>
            <person name="Barrangou R."/>
            <person name="Klaenhammer T.R."/>
            <person name="Caufield P.W."/>
            <person name="Cui Y."/>
            <person name="Zhang H."/>
            <person name="O'Toole P.W."/>
        </authorList>
    </citation>
    <scope>NUCLEOTIDE SEQUENCE [LARGE SCALE GENOMIC DNA]</scope>
    <source>
        <strain evidence="4 5">DSM 12744</strain>
    </source>
</reference>
<dbReference type="Gene3D" id="3.40.50.1700">
    <property type="entry name" value="Glycoside hydrolase family 3 C-terminal domain"/>
    <property type="match status" value="1"/>
</dbReference>
<proteinExistence type="predicted"/>
<dbReference type="Pfam" id="PF00933">
    <property type="entry name" value="Glyco_hydro_3"/>
    <property type="match status" value="1"/>
</dbReference>
<dbReference type="PANTHER" id="PTHR30620">
    <property type="entry name" value="PERIPLASMIC BETA-GLUCOSIDASE-RELATED"/>
    <property type="match status" value="1"/>
</dbReference>
<dbReference type="Gene3D" id="3.20.20.300">
    <property type="entry name" value="Glycoside hydrolase, family 3, N-terminal domain"/>
    <property type="match status" value="1"/>
</dbReference>
<dbReference type="InterPro" id="IPR002772">
    <property type="entry name" value="Glyco_hydro_3_C"/>
</dbReference>
<accession>A0A0R1NB30</accession>
<protein>
    <submittedName>
        <fullName evidence="4">Glycosyl hydrolase family 3 N terminal domain protein</fullName>
    </submittedName>
</protein>
<dbReference type="GO" id="GO:0008422">
    <property type="term" value="F:beta-glucosidase activity"/>
    <property type="evidence" value="ECO:0007669"/>
    <property type="project" value="TreeGrafter"/>
</dbReference>
<dbReference type="InterPro" id="IPR036962">
    <property type="entry name" value="Glyco_hydro_3_N_sf"/>
</dbReference>
<dbReference type="Proteomes" id="UP000051330">
    <property type="component" value="Unassembled WGS sequence"/>
</dbReference>
<dbReference type="EMBL" id="AZEC01000001">
    <property type="protein sequence ID" value="KRL14730.1"/>
    <property type="molecule type" value="Genomic_DNA"/>
</dbReference>
<dbReference type="PATRIC" id="fig|1423792.3.peg.391"/>
<dbReference type="InterPro" id="IPR051915">
    <property type="entry name" value="Cellulose_Degrad_GH3"/>
</dbReference>
<dbReference type="SUPFAM" id="SSF52279">
    <property type="entry name" value="Beta-D-glucan exohydrolase, C-terminal domain"/>
    <property type="match status" value="1"/>
</dbReference>
<keyword evidence="5" id="KW-1185">Reference proteome</keyword>
<dbReference type="PRINTS" id="PR00133">
    <property type="entry name" value="GLHYDRLASE3"/>
</dbReference>
<dbReference type="RefSeq" id="WP_057817688.1">
    <property type="nucleotide sequence ID" value="NZ_AZEC01000001.1"/>
</dbReference>
<dbReference type="STRING" id="1423792.FD09_GL000389"/>
<feature type="domain" description="Glycoside hydrolase family 3 C-terminal" evidence="3">
    <location>
        <begin position="401"/>
        <end position="644"/>
    </location>
</feature>
<evidence type="ECO:0000256" key="1">
    <source>
        <dbReference type="ARBA" id="ARBA00022801"/>
    </source>
</evidence>
<comment type="caution">
    <text evidence="4">The sequence shown here is derived from an EMBL/GenBank/DDBJ whole genome shotgun (WGS) entry which is preliminary data.</text>
</comment>
<dbReference type="AlphaFoldDB" id="A0A0R1NB30"/>
<sequence length="750" mass="81931">MLPYQNKTLTINERTSDLLGRMTLKEKVGQVNQHLYGWKCYKKDQDGVKLTDYFKQHVKWGGGIGALYGVLRADPWSGVNFDNGVTGQEAHDLIQLMRDYVVNHSRLGIPPLFSEECPHGHQGLNGVSYPTNIGKGNSFDTALMTEMAGLQAKELRNLGINLALVSTLDLAKDPRWGRTEECFGEDPMLSAQFSQAIVNGFQGHLIQENVDFGAAPVPSTTEQDGHIGVVLKHFIAQGEVLGGHNSGSVSMGAREFKEVYTPLFNAVKNAAGVMVAYNDIDGVPCHANASLLTSLRHRYQFQGLLMSDGTALDRLAQLYDSPKQAIIAALNAGVDLSLWDNVYTQIADNFDTNMSAALDRAVSHVLRIKFLLGLFDNPFPSFHPTQDETQKLNHQISTESITLLKNDPAVLPLNRQKKVLVVGPNANAFYNLLGDYTAPQTVEFMTKTPLASIRAAFDTADYALGCEIRDRSNSAGLIQEAVTKAANADVIIAFLGGSSTREFNLKFLDNGAVSSKGINMDSGENVDLASLALGGAQNQLIQALEKTGKPIVTVLIEGRPHSLKYVLPASAAVITAWYPGQQGGNAIVDVLTGKVDPSGRLSMTYPKNSGQLPVYYYQRDAPKNEDYYDLSGSPEFPFGYGLHYGKINYSNLTVSLSANTILGSVQVSNRSNHVIHESTLIFVKLFGGTVIQRRDMLKAFVRNTLPANSTQEVVFSLPLGQVKYIDLNGDWTLPDALELRVDNLTKTVQL</sequence>
<organism evidence="4 5">
    <name type="scientific">Schleiferilactobacillus perolens DSM 12744</name>
    <dbReference type="NCBI Taxonomy" id="1423792"/>
    <lineage>
        <taxon>Bacteria</taxon>
        <taxon>Bacillati</taxon>
        <taxon>Bacillota</taxon>
        <taxon>Bacilli</taxon>
        <taxon>Lactobacillales</taxon>
        <taxon>Lactobacillaceae</taxon>
        <taxon>Schleiferilactobacillus</taxon>
    </lineage>
</organism>
<name>A0A0R1NB30_9LACO</name>
<feature type="domain" description="Glycoside hydrolase family 3 N-terminal" evidence="2">
    <location>
        <begin position="86"/>
        <end position="367"/>
    </location>
</feature>
<dbReference type="InterPro" id="IPR013783">
    <property type="entry name" value="Ig-like_fold"/>
</dbReference>
<dbReference type="Pfam" id="PF01915">
    <property type="entry name" value="Glyco_hydro_3_C"/>
    <property type="match status" value="1"/>
</dbReference>
<dbReference type="InterPro" id="IPR017853">
    <property type="entry name" value="GH"/>
</dbReference>
<dbReference type="PANTHER" id="PTHR30620:SF123">
    <property type="entry name" value="BETA-XYLOSIDASE"/>
    <property type="match status" value="1"/>
</dbReference>
<evidence type="ECO:0000259" key="3">
    <source>
        <dbReference type="Pfam" id="PF01915"/>
    </source>
</evidence>
<dbReference type="InterPro" id="IPR001764">
    <property type="entry name" value="Glyco_hydro_3_N"/>
</dbReference>
<evidence type="ECO:0000259" key="2">
    <source>
        <dbReference type="Pfam" id="PF00933"/>
    </source>
</evidence>
<dbReference type="OrthoDB" id="9805821at2"/>
<keyword evidence="1 4" id="KW-0378">Hydrolase</keyword>
<dbReference type="InterPro" id="IPR036881">
    <property type="entry name" value="Glyco_hydro_3_C_sf"/>
</dbReference>
<evidence type="ECO:0000313" key="5">
    <source>
        <dbReference type="Proteomes" id="UP000051330"/>
    </source>
</evidence>